<feature type="transmembrane region" description="Helical" evidence="9">
    <location>
        <begin position="331"/>
        <end position="352"/>
    </location>
</feature>
<keyword evidence="6 7" id="KW-0067">ATP-binding</keyword>
<protein>
    <recommendedName>
        <fullName evidence="1">non-specific serine/threonine protein kinase</fullName>
        <ecNumber evidence="1">2.7.11.1</ecNumber>
    </recommendedName>
</protein>
<dbReference type="EMBL" id="BAAAPE010000009">
    <property type="protein sequence ID" value="GAA2080573.1"/>
    <property type="molecule type" value="Genomic_DNA"/>
</dbReference>
<feature type="compositionally biased region" description="Low complexity" evidence="8">
    <location>
        <begin position="299"/>
        <end position="312"/>
    </location>
</feature>
<feature type="region of interest" description="Disordered" evidence="8">
    <location>
        <begin position="287"/>
        <end position="325"/>
    </location>
</feature>
<evidence type="ECO:0000256" key="9">
    <source>
        <dbReference type="SAM" id="Phobius"/>
    </source>
</evidence>
<feature type="compositionally biased region" description="Gly residues" evidence="8">
    <location>
        <begin position="425"/>
        <end position="435"/>
    </location>
</feature>
<dbReference type="Pfam" id="PF00069">
    <property type="entry name" value="Pkinase"/>
    <property type="match status" value="1"/>
</dbReference>
<dbReference type="PROSITE" id="PS00107">
    <property type="entry name" value="PROTEIN_KINASE_ATP"/>
    <property type="match status" value="1"/>
</dbReference>
<dbReference type="Proteomes" id="UP001500016">
    <property type="component" value="Unassembled WGS sequence"/>
</dbReference>
<keyword evidence="3" id="KW-0808">Transferase</keyword>
<evidence type="ECO:0000256" key="1">
    <source>
        <dbReference type="ARBA" id="ARBA00012513"/>
    </source>
</evidence>
<dbReference type="SMART" id="SM00220">
    <property type="entry name" value="S_TKc"/>
    <property type="match status" value="1"/>
</dbReference>
<keyword evidence="9" id="KW-1133">Transmembrane helix</keyword>
<evidence type="ECO:0000256" key="4">
    <source>
        <dbReference type="ARBA" id="ARBA00022741"/>
    </source>
</evidence>
<keyword evidence="4 7" id="KW-0547">Nucleotide-binding</keyword>
<evidence type="ECO:0000313" key="11">
    <source>
        <dbReference type="EMBL" id="GAA2080573.1"/>
    </source>
</evidence>
<proteinExistence type="predicted"/>
<dbReference type="Gene3D" id="3.30.200.20">
    <property type="entry name" value="Phosphorylase Kinase, domain 1"/>
    <property type="match status" value="1"/>
</dbReference>
<name>A0ABN2W1A7_9ACTN</name>
<accession>A0ABN2W1A7</accession>
<dbReference type="Gene3D" id="1.10.510.10">
    <property type="entry name" value="Transferase(Phosphotransferase) domain 1"/>
    <property type="match status" value="1"/>
</dbReference>
<evidence type="ECO:0000313" key="12">
    <source>
        <dbReference type="Proteomes" id="UP001500016"/>
    </source>
</evidence>
<dbReference type="RefSeq" id="WP_344529797.1">
    <property type="nucleotide sequence ID" value="NZ_BAAAPE010000009.1"/>
</dbReference>
<keyword evidence="12" id="KW-1185">Reference proteome</keyword>
<dbReference type="PANTHER" id="PTHR43289:SF6">
    <property type="entry name" value="SERINE_THREONINE-PROTEIN KINASE NEKL-3"/>
    <property type="match status" value="1"/>
</dbReference>
<dbReference type="InterPro" id="IPR000719">
    <property type="entry name" value="Prot_kinase_dom"/>
</dbReference>
<comment type="caution">
    <text evidence="11">The sequence shown here is derived from an EMBL/GenBank/DDBJ whole genome shotgun (WGS) entry which is preliminary data.</text>
</comment>
<gene>
    <name evidence="11" type="ORF">GCM10009801_38910</name>
</gene>
<feature type="region of interest" description="Disordered" evidence="8">
    <location>
        <begin position="554"/>
        <end position="573"/>
    </location>
</feature>
<reference evidence="11 12" key="1">
    <citation type="journal article" date="2019" name="Int. J. Syst. Evol. Microbiol.">
        <title>The Global Catalogue of Microorganisms (GCM) 10K type strain sequencing project: providing services to taxonomists for standard genome sequencing and annotation.</title>
        <authorList>
            <consortium name="The Broad Institute Genomics Platform"/>
            <consortium name="The Broad Institute Genome Sequencing Center for Infectious Disease"/>
            <person name="Wu L."/>
            <person name="Ma J."/>
        </authorList>
    </citation>
    <scope>NUCLEOTIDE SEQUENCE [LARGE SCALE GENOMIC DNA]</scope>
    <source>
        <strain evidence="11 12">JCM 15478</strain>
    </source>
</reference>
<sequence>MSADRVLAGRYRLLGELGRGGMGRVWRAYDETLRREVAVKEVRAPEGMEERDVRQLYTRLEREGWAAGRIAHRNVVTVYDVVSEEGRPWIVMELIRGLSLDEVLDAEGPLAPERAAAIGADILGALRAAHSASVLHRDVKPGNVLLANDGRTVLTDFGIALIEGSSALTLTGELVGSPEYLAPERALGRPPGAASDLWSLGVLLYAAVEGGTPFRRDTALSTLRAIVDEELPPPRRAGPLTPVLDGLLRKDPAERLSAEETAEMLAAIAAGGAPRTAQHAAAAPPVYTPTVSADQGHYASAPTQAATPSAGTGSYGPPPAGGEDRRKRGTVWLAVLAAVAAILAGALFYAYAGPDGSEGGDGGGASDNGGKTGGADGGTDDGKDTGGDSGGGSDGGNGGEEHTASTGGDSGSPDGGDGGHEDGGSDGNGNGGGGKPPQKVTVTLHAVRDSYEGACPPPQAEAPYFTGSITVTKLPTKVEYRWYTGSGKSSDPGWKTLTYPAGGAKQRTVNHTETAYEPGGARSDWISLEVRAPQQAESGHVKFTITCEAGSSPTVYQSQSRQTLDALTRATSD</sequence>
<evidence type="ECO:0000256" key="3">
    <source>
        <dbReference type="ARBA" id="ARBA00022679"/>
    </source>
</evidence>
<evidence type="ECO:0000256" key="6">
    <source>
        <dbReference type="ARBA" id="ARBA00022840"/>
    </source>
</evidence>
<feature type="region of interest" description="Disordered" evidence="8">
    <location>
        <begin position="357"/>
        <end position="439"/>
    </location>
</feature>
<evidence type="ECO:0000259" key="10">
    <source>
        <dbReference type="PROSITE" id="PS50011"/>
    </source>
</evidence>
<feature type="binding site" evidence="7">
    <location>
        <position position="40"/>
    </location>
    <ligand>
        <name>ATP</name>
        <dbReference type="ChEBI" id="CHEBI:30616"/>
    </ligand>
</feature>
<dbReference type="InterPro" id="IPR011009">
    <property type="entry name" value="Kinase-like_dom_sf"/>
</dbReference>
<dbReference type="GO" id="GO:0016301">
    <property type="term" value="F:kinase activity"/>
    <property type="evidence" value="ECO:0007669"/>
    <property type="project" value="UniProtKB-KW"/>
</dbReference>
<dbReference type="PROSITE" id="PS50011">
    <property type="entry name" value="PROTEIN_KINASE_DOM"/>
    <property type="match status" value="1"/>
</dbReference>
<keyword evidence="2" id="KW-0723">Serine/threonine-protein kinase</keyword>
<evidence type="ECO:0000256" key="2">
    <source>
        <dbReference type="ARBA" id="ARBA00022527"/>
    </source>
</evidence>
<dbReference type="PANTHER" id="PTHR43289">
    <property type="entry name" value="MITOGEN-ACTIVATED PROTEIN KINASE KINASE KINASE 20-RELATED"/>
    <property type="match status" value="1"/>
</dbReference>
<dbReference type="EC" id="2.7.11.1" evidence="1"/>
<dbReference type="InterPro" id="IPR017441">
    <property type="entry name" value="Protein_kinase_ATP_BS"/>
</dbReference>
<evidence type="ECO:0000256" key="8">
    <source>
        <dbReference type="SAM" id="MobiDB-lite"/>
    </source>
</evidence>
<keyword evidence="9" id="KW-0812">Transmembrane</keyword>
<evidence type="ECO:0000256" key="7">
    <source>
        <dbReference type="PROSITE-ProRule" id="PRU10141"/>
    </source>
</evidence>
<keyword evidence="5 11" id="KW-0418">Kinase</keyword>
<feature type="compositionally biased region" description="Gly residues" evidence="8">
    <location>
        <begin position="357"/>
        <end position="377"/>
    </location>
</feature>
<feature type="domain" description="Protein kinase" evidence="10">
    <location>
        <begin position="11"/>
        <end position="268"/>
    </location>
</feature>
<feature type="compositionally biased region" description="Gly residues" evidence="8">
    <location>
        <begin position="387"/>
        <end position="398"/>
    </location>
</feature>
<evidence type="ECO:0000256" key="5">
    <source>
        <dbReference type="ARBA" id="ARBA00022777"/>
    </source>
</evidence>
<organism evidence="11 12">
    <name type="scientific">Streptomyces albiaxialis</name>
    <dbReference type="NCBI Taxonomy" id="329523"/>
    <lineage>
        <taxon>Bacteria</taxon>
        <taxon>Bacillati</taxon>
        <taxon>Actinomycetota</taxon>
        <taxon>Actinomycetes</taxon>
        <taxon>Kitasatosporales</taxon>
        <taxon>Streptomycetaceae</taxon>
        <taxon>Streptomyces</taxon>
    </lineage>
</organism>
<dbReference type="InterPro" id="IPR008271">
    <property type="entry name" value="Ser/Thr_kinase_AS"/>
</dbReference>
<keyword evidence="9" id="KW-0472">Membrane</keyword>
<dbReference type="PROSITE" id="PS00108">
    <property type="entry name" value="PROTEIN_KINASE_ST"/>
    <property type="match status" value="1"/>
</dbReference>
<dbReference type="CDD" id="cd14014">
    <property type="entry name" value="STKc_PknB_like"/>
    <property type="match status" value="1"/>
</dbReference>
<dbReference type="SUPFAM" id="SSF56112">
    <property type="entry name" value="Protein kinase-like (PK-like)"/>
    <property type="match status" value="1"/>
</dbReference>